<dbReference type="Gene3D" id="3.20.20.70">
    <property type="entry name" value="Aldolase class I"/>
    <property type="match status" value="1"/>
</dbReference>
<protein>
    <recommendedName>
        <fullName evidence="7">3-keto-5-aminohexanoate cleavage enzyme</fullName>
    </recommendedName>
</protein>
<dbReference type="Pfam" id="PF05853">
    <property type="entry name" value="BKACE"/>
    <property type="match status" value="1"/>
</dbReference>
<keyword evidence="3" id="KW-0479">Metal-binding</keyword>
<evidence type="ECO:0000256" key="1">
    <source>
        <dbReference type="ARBA" id="ARBA00001947"/>
    </source>
</evidence>
<organism evidence="5 6">
    <name type="scientific">Roseobacter cerasinus</name>
    <dbReference type="NCBI Taxonomy" id="2602289"/>
    <lineage>
        <taxon>Bacteria</taxon>
        <taxon>Pseudomonadati</taxon>
        <taxon>Pseudomonadota</taxon>
        <taxon>Alphaproteobacteria</taxon>
        <taxon>Rhodobacterales</taxon>
        <taxon>Roseobacteraceae</taxon>
        <taxon>Roseobacter</taxon>
    </lineage>
</organism>
<keyword evidence="4" id="KW-0862">Zinc</keyword>
<keyword evidence="2" id="KW-0808">Transferase</keyword>
<evidence type="ECO:0000256" key="3">
    <source>
        <dbReference type="ARBA" id="ARBA00022723"/>
    </source>
</evidence>
<comment type="caution">
    <text evidence="5">The sequence shown here is derived from an EMBL/GenBank/DDBJ whole genome shotgun (WGS) entry which is preliminary data.</text>
</comment>
<evidence type="ECO:0000313" key="5">
    <source>
        <dbReference type="EMBL" id="GFE48351.1"/>
    </source>
</evidence>
<name>A0A640VMN8_9RHOB</name>
<comment type="cofactor">
    <cofactor evidence="1">
        <name>Zn(2+)</name>
        <dbReference type="ChEBI" id="CHEBI:29105"/>
    </cofactor>
</comment>
<proteinExistence type="predicted"/>
<dbReference type="GO" id="GO:0043720">
    <property type="term" value="F:3-keto-5-aminohexanoate cleavage activity"/>
    <property type="evidence" value="ECO:0007669"/>
    <property type="project" value="InterPro"/>
</dbReference>
<evidence type="ECO:0000256" key="2">
    <source>
        <dbReference type="ARBA" id="ARBA00022679"/>
    </source>
</evidence>
<keyword evidence="6" id="KW-1185">Reference proteome</keyword>
<dbReference type="Proteomes" id="UP000436522">
    <property type="component" value="Unassembled WGS sequence"/>
</dbReference>
<evidence type="ECO:0008006" key="7">
    <source>
        <dbReference type="Google" id="ProtNLM"/>
    </source>
</evidence>
<reference evidence="5 6" key="1">
    <citation type="submission" date="2019-12" db="EMBL/GenBank/DDBJ databases">
        <title>Roseobacter cerasinus sp. nov., isolated from seawater around aquaculture.</title>
        <authorList>
            <person name="Muramatsu S."/>
            <person name="Takabe Y."/>
            <person name="Mori K."/>
            <person name="Takaichi S."/>
            <person name="Hanada S."/>
        </authorList>
    </citation>
    <scope>NUCLEOTIDE SEQUENCE [LARGE SCALE GENOMIC DNA]</scope>
    <source>
        <strain evidence="5 6">AI77</strain>
    </source>
</reference>
<dbReference type="PANTHER" id="PTHR37418:SF2">
    <property type="entry name" value="3-KETO-5-AMINOHEXANOATE CLEAVAGE ENZYME"/>
    <property type="match status" value="1"/>
</dbReference>
<dbReference type="GO" id="GO:0046872">
    <property type="term" value="F:metal ion binding"/>
    <property type="evidence" value="ECO:0007669"/>
    <property type="project" value="UniProtKB-KW"/>
</dbReference>
<dbReference type="PANTHER" id="PTHR37418">
    <property type="entry name" value="3-KETO-5-AMINOHEXANOATE CLEAVAGE ENZYME-RELATED"/>
    <property type="match status" value="1"/>
</dbReference>
<dbReference type="EMBL" id="BLIV01000001">
    <property type="protein sequence ID" value="GFE48351.1"/>
    <property type="molecule type" value="Genomic_DNA"/>
</dbReference>
<sequence length="56" mass="6076">MAGHVRVGLEDNLYLKCGVLTQNEQLVTQAADIIDTLGGAVMSPEETRDLLGFERS</sequence>
<evidence type="ECO:0000313" key="6">
    <source>
        <dbReference type="Proteomes" id="UP000436522"/>
    </source>
</evidence>
<evidence type="ECO:0000256" key="4">
    <source>
        <dbReference type="ARBA" id="ARBA00022833"/>
    </source>
</evidence>
<dbReference type="AlphaFoldDB" id="A0A640VMN8"/>
<dbReference type="InterPro" id="IPR008567">
    <property type="entry name" value="BKACE"/>
</dbReference>
<accession>A0A640VMN8</accession>
<gene>
    <name evidence="5" type="ORF">So717_01040</name>
</gene>
<dbReference type="InterPro" id="IPR013785">
    <property type="entry name" value="Aldolase_TIM"/>
</dbReference>